<dbReference type="Gene3D" id="1.10.10.10">
    <property type="entry name" value="Winged helix-like DNA-binding domain superfamily/Winged helix DNA-binding domain"/>
    <property type="match status" value="1"/>
</dbReference>
<keyword evidence="7" id="KW-0479">Metal-binding</keyword>
<dbReference type="EMBL" id="PVXQ01000012">
    <property type="protein sequence ID" value="PRR82797.1"/>
    <property type="molecule type" value="Genomic_DNA"/>
</dbReference>
<keyword evidence="8" id="KW-0408">Iron</keyword>
<feature type="binding site" evidence="8">
    <location>
        <position position="85"/>
    </location>
    <ligand>
        <name>Fe cation</name>
        <dbReference type="ChEBI" id="CHEBI:24875"/>
    </ligand>
</feature>
<evidence type="ECO:0000313" key="10">
    <source>
        <dbReference type="Proteomes" id="UP000239471"/>
    </source>
</evidence>
<feature type="binding site" evidence="7">
    <location>
        <position position="133"/>
    </location>
    <ligand>
        <name>Zn(2+)</name>
        <dbReference type="ChEBI" id="CHEBI:29105"/>
    </ligand>
</feature>
<dbReference type="PANTHER" id="PTHR33202">
    <property type="entry name" value="ZINC UPTAKE REGULATION PROTEIN"/>
    <property type="match status" value="1"/>
</dbReference>
<dbReference type="PANTHER" id="PTHR33202:SF8">
    <property type="entry name" value="PEROXIDE-RESPONSIVE REPRESSOR PERR"/>
    <property type="match status" value="1"/>
</dbReference>
<evidence type="ECO:0000256" key="2">
    <source>
        <dbReference type="ARBA" id="ARBA00022491"/>
    </source>
</evidence>
<dbReference type="Gene3D" id="3.30.1490.190">
    <property type="match status" value="1"/>
</dbReference>
<protein>
    <submittedName>
        <fullName evidence="9">Peroxide-responsive repressor PerR</fullName>
    </submittedName>
</protein>
<keyword evidence="4" id="KW-0805">Transcription regulation</keyword>
<organism evidence="9 10">
    <name type="scientific">Clostridium vincentii</name>
    <dbReference type="NCBI Taxonomy" id="52704"/>
    <lineage>
        <taxon>Bacteria</taxon>
        <taxon>Bacillati</taxon>
        <taxon>Bacillota</taxon>
        <taxon>Clostridia</taxon>
        <taxon>Eubacteriales</taxon>
        <taxon>Clostridiaceae</taxon>
        <taxon>Clostridium</taxon>
    </lineage>
</organism>
<dbReference type="GO" id="GO:0003700">
    <property type="term" value="F:DNA-binding transcription factor activity"/>
    <property type="evidence" value="ECO:0007669"/>
    <property type="project" value="InterPro"/>
</dbReference>
<dbReference type="OrthoDB" id="8659436at2"/>
<sequence>MEYSNFLKKYGLKRTKGRIAILKVLSKGHKSIEVDAIYEDCRNSGVLINLSTVYRALELFEEKDIVVKFVSNEGISSYKFKGEEHKHLLKCSVCKKEIEVPCPIRQIEELVENETGFTVVEHNLVMKGICKDCKHNE</sequence>
<dbReference type="CDD" id="cd07153">
    <property type="entry name" value="Fur_like"/>
    <property type="match status" value="1"/>
</dbReference>
<keyword evidence="3 7" id="KW-0862">Zinc</keyword>
<feature type="binding site" evidence="7">
    <location>
        <position position="130"/>
    </location>
    <ligand>
        <name>Zn(2+)</name>
        <dbReference type="ChEBI" id="CHEBI:29105"/>
    </ligand>
</feature>
<dbReference type="GO" id="GO:0008270">
    <property type="term" value="F:zinc ion binding"/>
    <property type="evidence" value="ECO:0007669"/>
    <property type="project" value="TreeGrafter"/>
</dbReference>
<dbReference type="InterPro" id="IPR002481">
    <property type="entry name" value="FUR"/>
</dbReference>
<dbReference type="SUPFAM" id="SSF46785">
    <property type="entry name" value="Winged helix' DNA-binding domain"/>
    <property type="match status" value="1"/>
</dbReference>
<accession>A0A2T0BG41</accession>
<dbReference type="GO" id="GO:1900376">
    <property type="term" value="P:regulation of secondary metabolite biosynthetic process"/>
    <property type="evidence" value="ECO:0007669"/>
    <property type="project" value="TreeGrafter"/>
</dbReference>
<evidence type="ECO:0000256" key="4">
    <source>
        <dbReference type="ARBA" id="ARBA00023015"/>
    </source>
</evidence>
<evidence type="ECO:0000256" key="5">
    <source>
        <dbReference type="ARBA" id="ARBA00023125"/>
    </source>
</evidence>
<comment type="cofactor">
    <cofactor evidence="8">
        <name>Mn(2+)</name>
        <dbReference type="ChEBI" id="CHEBI:29035"/>
    </cofactor>
    <cofactor evidence="8">
        <name>Fe(2+)</name>
        <dbReference type="ChEBI" id="CHEBI:29033"/>
    </cofactor>
    <text evidence="8">Binds 1 Mn(2+) or Fe(2+) ion per subunit.</text>
</comment>
<dbReference type="InterPro" id="IPR036390">
    <property type="entry name" value="WH_DNA-bd_sf"/>
</dbReference>
<keyword evidence="10" id="KW-1185">Reference proteome</keyword>
<evidence type="ECO:0000256" key="8">
    <source>
        <dbReference type="PIRSR" id="PIRSR602481-2"/>
    </source>
</evidence>
<evidence type="ECO:0000313" key="9">
    <source>
        <dbReference type="EMBL" id="PRR82797.1"/>
    </source>
</evidence>
<evidence type="ECO:0000256" key="1">
    <source>
        <dbReference type="ARBA" id="ARBA00007957"/>
    </source>
</evidence>
<name>A0A2T0BG41_9CLOT</name>
<dbReference type="Pfam" id="PF01475">
    <property type="entry name" value="FUR"/>
    <property type="match status" value="1"/>
</dbReference>
<feature type="binding site" evidence="7">
    <location>
        <position position="94"/>
    </location>
    <ligand>
        <name>Zn(2+)</name>
        <dbReference type="ChEBI" id="CHEBI:29105"/>
    </ligand>
</feature>
<feature type="binding site" evidence="7">
    <location>
        <position position="91"/>
    </location>
    <ligand>
        <name>Zn(2+)</name>
        <dbReference type="ChEBI" id="CHEBI:29105"/>
    </ligand>
</feature>
<gene>
    <name evidence="9" type="primary">perR_1</name>
    <name evidence="9" type="ORF">CLVI_14340</name>
</gene>
<proteinExistence type="inferred from homology"/>
<reference evidence="9 10" key="1">
    <citation type="submission" date="2018-03" db="EMBL/GenBank/DDBJ databases">
        <title>Genome sequence of Clostridium vincentii DSM 10228.</title>
        <authorList>
            <person name="Poehlein A."/>
            <person name="Daniel R."/>
        </authorList>
    </citation>
    <scope>NUCLEOTIDE SEQUENCE [LARGE SCALE GENOMIC DNA]</scope>
    <source>
        <strain evidence="9 10">DSM 10228</strain>
    </source>
</reference>
<comment type="cofactor">
    <cofactor evidence="7">
        <name>Zn(2+)</name>
        <dbReference type="ChEBI" id="CHEBI:29105"/>
    </cofactor>
    <text evidence="7">Binds 1 zinc ion per subunit.</text>
</comment>
<dbReference type="InterPro" id="IPR036388">
    <property type="entry name" value="WH-like_DNA-bd_sf"/>
</dbReference>
<feature type="binding site" evidence="8">
    <location>
        <position position="122"/>
    </location>
    <ligand>
        <name>Fe cation</name>
        <dbReference type="ChEBI" id="CHEBI:24875"/>
    </ligand>
</feature>
<keyword evidence="2" id="KW-0678">Repressor</keyword>
<dbReference type="GO" id="GO:0045892">
    <property type="term" value="P:negative regulation of DNA-templated transcription"/>
    <property type="evidence" value="ECO:0007669"/>
    <property type="project" value="TreeGrafter"/>
</dbReference>
<keyword evidence="6" id="KW-0804">Transcription</keyword>
<dbReference type="Proteomes" id="UP000239471">
    <property type="component" value="Unassembled WGS sequence"/>
</dbReference>
<dbReference type="AlphaFoldDB" id="A0A2T0BG41"/>
<evidence type="ECO:0000256" key="6">
    <source>
        <dbReference type="ARBA" id="ARBA00023163"/>
    </source>
</evidence>
<comment type="caution">
    <text evidence="9">The sequence shown here is derived from an EMBL/GenBank/DDBJ whole genome shotgun (WGS) entry which is preliminary data.</text>
</comment>
<dbReference type="RefSeq" id="WP_106059427.1">
    <property type="nucleotide sequence ID" value="NZ_PVXQ01000012.1"/>
</dbReference>
<evidence type="ECO:0000256" key="3">
    <source>
        <dbReference type="ARBA" id="ARBA00022833"/>
    </source>
</evidence>
<keyword evidence="5" id="KW-0238">DNA-binding</keyword>
<comment type="similarity">
    <text evidence="1">Belongs to the Fur family.</text>
</comment>
<dbReference type="GO" id="GO:0000976">
    <property type="term" value="F:transcription cis-regulatory region binding"/>
    <property type="evidence" value="ECO:0007669"/>
    <property type="project" value="TreeGrafter"/>
</dbReference>
<evidence type="ECO:0000256" key="7">
    <source>
        <dbReference type="PIRSR" id="PIRSR602481-1"/>
    </source>
</evidence>
<dbReference type="InterPro" id="IPR043135">
    <property type="entry name" value="Fur_C"/>
</dbReference>